<accession>A0A0F9UBN8</accession>
<reference evidence="7" key="1">
    <citation type="journal article" date="2015" name="Nature">
        <title>Complex archaea that bridge the gap between prokaryotes and eukaryotes.</title>
        <authorList>
            <person name="Spang A."/>
            <person name="Saw J.H."/>
            <person name="Jorgensen S.L."/>
            <person name="Zaremba-Niedzwiedzka K."/>
            <person name="Martijn J."/>
            <person name="Lind A.E."/>
            <person name="van Eijk R."/>
            <person name="Schleper C."/>
            <person name="Guy L."/>
            <person name="Ettema T.J."/>
        </authorList>
    </citation>
    <scope>NUCLEOTIDE SEQUENCE</scope>
</reference>
<dbReference type="InterPro" id="IPR006913">
    <property type="entry name" value="CENP-V/GFA"/>
</dbReference>
<feature type="domain" description="CENP-V/GFA" evidence="6">
    <location>
        <begin position="4"/>
        <end position="109"/>
    </location>
</feature>
<proteinExistence type="inferred from homology"/>
<dbReference type="Pfam" id="PF04828">
    <property type="entry name" value="GFA"/>
    <property type="match status" value="1"/>
</dbReference>
<dbReference type="PANTHER" id="PTHR33337">
    <property type="entry name" value="GFA DOMAIN-CONTAINING PROTEIN"/>
    <property type="match status" value="1"/>
</dbReference>
<gene>
    <name evidence="7" type="ORF">LCGC14_0227320</name>
</gene>
<dbReference type="InterPro" id="IPR011057">
    <property type="entry name" value="Mss4-like_sf"/>
</dbReference>
<dbReference type="Gene3D" id="3.90.1590.10">
    <property type="entry name" value="glutathione-dependent formaldehyde- activating enzyme (gfa)"/>
    <property type="match status" value="1"/>
</dbReference>
<dbReference type="GO" id="GO:0046872">
    <property type="term" value="F:metal ion binding"/>
    <property type="evidence" value="ECO:0007669"/>
    <property type="project" value="UniProtKB-KW"/>
</dbReference>
<evidence type="ECO:0000256" key="5">
    <source>
        <dbReference type="SAM" id="MobiDB-lite"/>
    </source>
</evidence>
<dbReference type="PROSITE" id="PS51891">
    <property type="entry name" value="CENP_V_GFA"/>
    <property type="match status" value="1"/>
</dbReference>
<evidence type="ECO:0000313" key="7">
    <source>
        <dbReference type="EMBL" id="KKN90590.1"/>
    </source>
</evidence>
<dbReference type="SUPFAM" id="SSF51316">
    <property type="entry name" value="Mss4-like"/>
    <property type="match status" value="1"/>
</dbReference>
<name>A0A0F9UBN8_9ZZZZ</name>
<feature type="compositionally biased region" description="Basic and acidic residues" evidence="5">
    <location>
        <begin position="137"/>
        <end position="155"/>
    </location>
</feature>
<keyword evidence="2" id="KW-0479">Metal-binding</keyword>
<evidence type="ECO:0000256" key="4">
    <source>
        <dbReference type="ARBA" id="ARBA00023239"/>
    </source>
</evidence>
<comment type="similarity">
    <text evidence="1">Belongs to the Gfa family.</text>
</comment>
<dbReference type="AlphaFoldDB" id="A0A0F9UBN8"/>
<evidence type="ECO:0000256" key="1">
    <source>
        <dbReference type="ARBA" id="ARBA00005495"/>
    </source>
</evidence>
<evidence type="ECO:0000256" key="3">
    <source>
        <dbReference type="ARBA" id="ARBA00022833"/>
    </source>
</evidence>
<keyword evidence="4" id="KW-0456">Lyase</keyword>
<evidence type="ECO:0000259" key="6">
    <source>
        <dbReference type="PROSITE" id="PS51891"/>
    </source>
</evidence>
<dbReference type="GO" id="GO:0016846">
    <property type="term" value="F:carbon-sulfur lyase activity"/>
    <property type="evidence" value="ECO:0007669"/>
    <property type="project" value="InterPro"/>
</dbReference>
<protein>
    <recommendedName>
        <fullName evidence="6">CENP-V/GFA domain-containing protein</fullName>
    </recommendedName>
</protein>
<organism evidence="7">
    <name type="scientific">marine sediment metagenome</name>
    <dbReference type="NCBI Taxonomy" id="412755"/>
    <lineage>
        <taxon>unclassified sequences</taxon>
        <taxon>metagenomes</taxon>
        <taxon>ecological metagenomes</taxon>
    </lineage>
</organism>
<dbReference type="EMBL" id="LAZR01000109">
    <property type="protein sequence ID" value="KKN90590.1"/>
    <property type="molecule type" value="Genomic_DNA"/>
</dbReference>
<evidence type="ECO:0000256" key="2">
    <source>
        <dbReference type="ARBA" id="ARBA00022723"/>
    </source>
</evidence>
<comment type="caution">
    <text evidence="7">The sequence shown here is derived from an EMBL/GenBank/DDBJ whole genome shotgun (WGS) entry which is preliminary data.</text>
</comment>
<dbReference type="PANTHER" id="PTHR33337:SF40">
    <property type="entry name" value="CENP-V_GFA DOMAIN-CONTAINING PROTEIN-RELATED"/>
    <property type="match status" value="1"/>
</dbReference>
<keyword evidence="3" id="KW-0862">Zinc</keyword>
<feature type="region of interest" description="Disordered" evidence="5">
    <location>
        <begin position="130"/>
        <end position="155"/>
    </location>
</feature>
<sequence>MSHISGKCLCEAVSYKIEGDLGPIFNCHCSKCRRWHGAAFRTRTSVDVSQFSWLSGEQNLSTFASSENVTKYFCRTCGSPLISTYKDRPNVLGVPLGGLEGVKKGEPLAHIFTGSKASWHTITDSLPQYEGWPGTESKVRETTVEPGHEVSKNAI</sequence>